<dbReference type="PANTHER" id="PTHR43491">
    <property type="entry name" value="UDP-N-ACETYL-D-MANNOSAMINE DEHYDROGENASE"/>
    <property type="match status" value="1"/>
</dbReference>
<dbReference type="PIRSF" id="PIRSF000124">
    <property type="entry name" value="UDPglc_GDPman_dh"/>
    <property type="match status" value="1"/>
</dbReference>
<evidence type="ECO:0000256" key="2">
    <source>
        <dbReference type="ARBA" id="ARBA00023002"/>
    </source>
</evidence>
<evidence type="ECO:0000256" key="3">
    <source>
        <dbReference type="ARBA" id="ARBA00023027"/>
    </source>
</evidence>
<dbReference type="PIRSF" id="PIRSF500136">
    <property type="entry name" value="UDP_ManNAc_DH"/>
    <property type="match status" value="1"/>
</dbReference>
<dbReference type="EMBL" id="JACJVP010000047">
    <property type="protein sequence ID" value="MBB6674541.1"/>
    <property type="molecule type" value="Genomic_DNA"/>
</dbReference>
<dbReference type="InterPro" id="IPR028359">
    <property type="entry name" value="UDP_ManNAc/GlcNAc_DH"/>
</dbReference>
<sequence length="437" mass="47959">MGLYERISDRLEPIAVVGLGYVGLPLAVAFATRADVIGFDVSALKVEGYKRGIDATGDLGDAAVRDCTATFTSDEAALSRARFFVVAVPTPIQSGNVPDLQYVESASRLVGRKLRQGAIVVFESTVYPGVTEEICVPILEAESGLRCGVDFKVGYSPERINPGDRVHRLENIVKIVSGMDAETLDTVARVYELIIEAGVYRADSIRVAEAAKVIENAQRDINIAFMNELSMLFNHMGIETKAVLEAAGTKWNFLKFTPGLVGGHCIGIDPYYLTYKAEDTGYRSKIILAGRHINDGMGRYVAQHLIKMLVKLKQDMNGARIGILGLSYKEECADIRNTKVVDIVQELGEYGIVPLVADPLVDPIAAEEEYGISLTALSEMRDLHVVVVAVPHRVFADMDVRDFDKLYAADAPKTLLDIKGVYERTDFARGGYHYWSL</sequence>
<dbReference type="InterPro" id="IPR014027">
    <property type="entry name" value="UDP-Glc/GDP-Man_DH_C"/>
</dbReference>
<proteinExistence type="inferred from homology"/>
<accession>A0A7X0RVV2</accession>
<dbReference type="Gene3D" id="3.40.50.720">
    <property type="entry name" value="NAD(P)-binding Rossmann-like Domain"/>
    <property type="match status" value="2"/>
</dbReference>
<dbReference type="Proteomes" id="UP000547209">
    <property type="component" value="Unassembled WGS sequence"/>
</dbReference>
<dbReference type="GO" id="GO:0000271">
    <property type="term" value="P:polysaccharide biosynthetic process"/>
    <property type="evidence" value="ECO:0007669"/>
    <property type="project" value="InterPro"/>
</dbReference>
<dbReference type="SUPFAM" id="SSF52413">
    <property type="entry name" value="UDP-glucose/GDP-mannose dehydrogenase C-terminal domain"/>
    <property type="match status" value="1"/>
</dbReference>
<dbReference type="Pfam" id="PF03721">
    <property type="entry name" value="UDPG_MGDP_dh_N"/>
    <property type="match status" value="1"/>
</dbReference>
<comment type="caution">
    <text evidence="6">The sequence shown here is derived from an EMBL/GenBank/DDBJ whole genome shotgun (WGS) entry which is preliminary data.</text>
</comment>
<dbReference type="Pfam" id="PF00984">
    <property type="entry name" value="UDPG_MGDP_dh"/>
    <property type="match status" value="1"/>
</dbReference>
<dbReference type="GO" id="GO:0016616">
    <property type="term" value="F:oxidoreductase activity, acting on the CH-OH group of donors, NAD or NADP as acceptor"/>
    <property type="evidence" value="ECO:0007669"/>
    <property type="project" value="InterPro"/>
</dbReference>
<keyword evidence="7" id="KW-1185">Reference proteome</keyword>
<evidence type="ECO:0000313" key="7">
    <source>
        <dbReference type="Proteomes" id="UP000547209"/>
    </source>
</evidence>
<reference evidence="6 7" key="1">
    <citation type="submission" date="2020-08" db="EMBL/GenBank/DDBJ databases">
        <title>Cohnella phylogeny.</title>
        <authorList>
            <person name="Dunlap C."/>
        </authorList>
    </citation>
    <scope>NUCLEOTIDE SEQUENCE [LARGE SCALE GENOMIC DNA]</scope>
    <source>
        <strain evidence="6 7">DSM 28246</strain>
    </source>
</reference>
<dbReference type="GO" id="GO:0016628">
    <property type="term" value="F:oxidoreductase activity, acting on the CH-CH group of donors, NAD or NADP as acceptor"/>
    <property type="evidence" value="ECO:0007669"/>
    <property type="project" value="InterPro"/>
</dbReference>
<dbReference type="InterPro" id="IPR017476">
    <property type="entry name" value="UDP-Glc/GDP-Man"/>
</dbReference>
<dbReference type="InterPro" id="IPR008927">
    <property type="entry name" value="6-PGluconate_DH-like_C_sf"/>
</dbReference>
<feature type="domain" description="UDP-glucose/GDP-mannose dehydrogenase C-terminal" evidence="5">
    <location>
        <begin position="322"/>
        <end position="424"/>
    </location>
</feature>
<dbReference type="GO" id="GO:0051287">
    <property type="term" value="F:NAD binding"/>
    <property type="evidence" value="ECO:0007669"/>
    <property type="project" value="InterPro"/>
</dbReference>
<evidence type="ECO:0000259" key="5">
    <source>
        <dbReference type="SMART" id="SM00984"/>
    </source>
</evidence>
<dbReference type="InterPro" id="IPR014026">
    <property type="entry name" value="UDP-Glc/GDP-Man_DH_dimer"/>
</dbReference>
<dbReference type="NCBIfam" id="TIGR03026">
    <property type="entry name" value="NDP-sugDHase"/>
    <property type="match status" value="1"/>
</dbReference>
<keyword evidence="2" id="KW-0560">Oxidoreductase</keyword>
<evidence type="ECO:0000313" key="6">
    <source>
        <dbReference type="EMBL" id="MBB6674541.1"/>
    </source>
</evidence>
<dbReference type="RefSeq" id="WP_185672427.1">
    <property type="nucleotide sequence ID" value="NZ_JACJVP010000047.1"/>
</dbReference>
<name>A0A7X0RVV2_9BACL</name>
<keyword evidence="3" id="KW-0520">NAD</keyword>
<evidence type="ECO:0000256" key="4">
    <source>
        <dbReference type="PIRNR" id="PIRNR000124"/>
    </source>
</evidence>
<dbReference type="SUPFAM" id="SSF48179">
    <property type="entry name" value="6-phosphogluconate dehydrogenase C-terminal domain-like"/>
    <property type="match status" value="1"/>
</dbReference>
<comment type="similarity">
    <text evidence="1 4">Belongs to the UDP-glucose/GDP-mannose dehydrogenase family.</text>
</comment>
<evidence type="ECO:0000256" key="1">
    <source>
        <dbReference type="ARBA" id="ARBA00006601"/>
    </source>
</evidence>
<protein>
    <submittedName>
        <fullName evidence="6">Nucleotide sugar dehydrogenase</fullName>
    </submittedName>
</protein>
<dbReference type="PANTHER" id="PTHR43491:SF2">
    <property type="entry name" value="UDP-N-ACETYL-D-MANNOSAMINE DEHYDROGENASE"/>
    <property type="match status" value="1"/>
</dbReference>
<dbReference type="InterPro" id="IPR036220">
    <property type="entry name" value="UDP-Glc/GDP-Man_DH_C_sf"/>
</dbReference>
<dbReference type="InterPro" id="IPR036291">
    <property type="entry name" value="NAD(P)-bd_dom_sf"/>
</dbReference>
<dbReference type="InterPro" id="IPR001732">
    <property type="entry name" value="UDP-Glc/GDP-Man_DH_N"/>
</dbReference>
<dbReference type="Pfam" id="PF03720">
    <property type="entry name" value="UDPG_MGDP_dh_C"/>
    <property type="match status" value="1"/>
</dbReference>
<dbReference type="SMART" id="SM00984">
    <property type="entry name" value="UDPG_MGDP_dh_C"/>
    <property type="match status" value="1"/>
</dbReference>
<organism evidence="6 7">
    <name type="scientific">Cohnella nanjingensis</name>
    <dbReference type="NCBI Taxonomy" id="1387779"/>
    <lineage>
        <taxon>Bacteria</taxon>
        <taxon>Bacillati</taxon>
        <taxon>Bacillota</taxon>
        <taxon>Bacilli</taxon>
        <taxon>Bacillales</taxon>
        <taxon>Paenibacillaceae</taxon>
        <taxon>Cohnella</taxon>
    </lineage>
</organism>
<dbReference type="AlphaFoldDB" id="A0A7X0RVV2"/>
<dbReference type="SUPFAM" id="SSF51735">
    <property type="entry name" value="NAD(P)-binding Rossmann-fold domains"/>
    <property type="match status" value="1"/>
</dbReference>
<gene>
    <name evidence="6" type="ORF">H7C19_28045</name>
</gene>